<proteinExistence type="predicted"/>
<evidence type="ECO:0000313" key="10">
    <source>
        <dbReference type="Proteomes" id="UP001165586"/>
    </source>
</evidence>
<evidence type="ECO:0000256" key="2">
    <source>
        <dbReference type="ARBA" id="ARBA00022525"/>
    </source>
</evidence>
<sequence>MTARPTIALFGAAVPVLLASALLGATGPAAAAAAAAPSASVAVPVSFAVESGASGRFYPTVDILLGSDPDPYTVILDTGSTALVMTVPVAGATVTDAPASVTYDGFSVDGTIATTDLTIGGATATGVNLLAGTCSGCDFGGATGIDGIMGVGQALQTQTSPSTGTAYPWFSPLMQLDDTALAQGFTIDLGAGPGASGGTGAGSGTGTGAGTLTLGAPTITTGETGVTSIAAAKTSQTYPTALAYPVFDKPFPLCWQVEHVTPLCQVTTVDTGAPTGLLTGAQFDGLLPGLPADPSTLPAQTDLGALPTGTALKFSAPGSTTSFASWLADDTTQEMHLYNSITDGHLNTGNAFFLDRTVAFHYETGRMLVQAGTTGPGAPATVTTTASDSSVKALWADAADGGGTAGTAASGAAGSALESQSATAAASVTDRLVRVRDAATGAVVQRFNLPGSATSTVITGLTNDRAYVVDIASASRHGISDYTSAEAVTPRAGGTGAAPGPATTSATDAAGAPRLAATGSSPEGLLAIVASLLAAGLLLLFTRRSRRSS</sequence>
<feature type="chain" id="PRO_5045720915" description="Gram-positive cocci surface proteins LPxTG domain-containing protein" evidence="7">
    <location>
        <begin position="32"/>
        <end position="549"/>
    </location>
</feature>
<keyword evidence="6" id="KW-0812">Transmembrane</keyword>
<organism evidence="9 10">
    <name type="scientific">Herbiconiux daphne</name>
    <dbReference type="NCBI Taxonomy" id="2970914"/>
    <lineage>
        <taxon>Bacteria</taxon>
        <taxon>Bacillati</taxon>
        <taxon>Actinomycetota</taxon>
        <taxon>Actinomycetes</taxon>
        <taxon>Micrococcales</taxon>
        <taxon>Microbacteriaceae</taxon>
        <taxon>Herbiconiux</taxon>
    </lineage>
</organism>
<keyword evidence="6" id="KW-0472">Membrane</keyword>
<dbReference type="InterPro" id="IPR001969">
    <property type="entry name" value="Aspartic_peptidase_AS"/>
</dbReference>
<keyword evidence="4" id="KW-0572">Peptidoglycan-anchor</keyword>
<dbReference type="Gene3D" id="2.40.70.10">
    <property type="entry name" value="Acid Proteases"/>
    <property type="match status" value="1"/>
</dbReference>
<evidence type="ECO:0000313" key="9">
    <source>
        <dbReference type="EMBL" id="MCS5733576.1"/>
    </source>
</evidence>
<keyword evidence="3 7" id="KW-0732">Signal</keyword>
<evidence type="ECO:0000256" key="7">
    <source>
        <dbReference type="SAM" id="SignalP"/>
    </source>
</evidence>
<dbReference type="InterPro" id="IPR013783">
    <property type="entry name" value="Ig-like_fold"/>
</dbReference>
<protein>
    <recommendedName>
        <fullName evidence="8">Gram-positive cocci surface proteins LPxTG domain-containing protein</fullName>
    </recommendedName>
</protein>
<keyword evidence="2" id="KW-0964">Secreted</keyword>
<dbReference type="PROSITE" id="PS00141">
    <property type="entry name" value="ASP_PROTEASE"/>
    <property type="match status" value="1"/>
</dbReference>
<evidence type="ECO:0000256" key="1">
    <source>
        <dbReference type="ARBA" id="ARBA00022512"/>
    </source>
</evidence>
<dbReference type="SUPFAM" id="SSF50630">
    <property type="entry name" value="Acid proteases"/>
    <property type="match status" value="1"/>
</dbReference>
<name>A0ABT2H0X0_9MICO</name>
<accession>A0ABT2H0X0</accession>
<keyword evidence="1" id="KW-0134">Cell wall</keyword>
<dbReference type="PROSITE" id="PS50847">
    <property type="entry name" value="GRAM_POS_ANCHORING"/>
    <property type="match status" value="1"/>
</dbReference>
<feature type="signal peptide" evidence="7">
    <location>
        <begin position="1"/>
        <end position="31"/>
    </location>
</feature>
<evidence type="ECO:0000256" key="4">
    <source>
        <dbReference type="ARBA" id="ARBA00023088"/>
    </source>
</evidence>
<dbReference type="RefSeq" id="WP_259538396.1">
    <property type="nucleotide sequence ID" value="NZ_JANLCJ010000002.1"/>
</dbReference>
<feature type="region of interest" description="Disordered" evidence="5">
    <location>
        <begin position="486"/>
        <end position="507"/>
    </location>
</feature>
<feature type="domain" description="Gram-positive cocci surface proteins LPxTG" evidence="8">
    <location>
        <begin position="515"/>
        <end position="549"/>
    </location>
</feature>
<feature type="transmembrane region" description="Helical" evidence="6">
    <location>
        <begin position="524"/>
        <end position="542"/>
    </location>
</feature>
<keyword evidence="6" id="KW-1133">Transmembrane helix</keyword>
<feature type="compositionally biased region" description="Low complexity" evidence="5">
    <location>
        <begin position="487"/>
        <end position="507"/>
    </location>
</feature>
<dbReference type="Gene3D" id="2.60.40.10">
    <property type="entry name" value="Immunoglobulins"/>
    <property type="match status" value="1"/>
</dbReference>
<reference evidence="9" key="1">
    <citation type="submission" date="2022-08" db="EMBL/GenBank/DDBJ databases">
        <authorList>
            <person name="Deng Y."/>
            <person name="Han X.-F."/>
            <person name="Zhang Y.-Q."/>
        </authorList>
    </citation>
    <scope>NUCLEOTIDE SEQUENCE</scope>
    <source>
        <strain evidence="9">CPCC 203386</strain>
    </source>
</reference>
<comment type="caution">
    <text evidence="9">The sequence shown here is derived from an EMBL/GenBank/DDBJ whole genome shotgun (WGS) entry which is preliminary data.</text>
</comment>
<evidence type="ECO:0000259" key="8">
    <source>
        <dbReference type="PROSITE" id="PS50847"/>
    </source>
</evidence>
<evidence type="ECO:0000256" key="5">
    <source>
        <dbReference type="SAM" id="MobiDB-lite"/>
    </source>
</evidence>
<evidence type="ECO:0000256" key="3">
    <source>
        <dbReference type="ARBA" id="ARBA00022729"/>
    </source>
</evidence>
<dbReference type="EMBL" id="JANLCJ010000002">
    <property type="protein sequence ID" value="MCS5733576.1"/>
    <property type="molecule type" value="Genomic_DNA"/>
</dbReference>
<keyword evidence="10" id="KW-1185">Reference proteome</keyword>
<dbReference type="InterPro" id="IPR019931">
    <property type="entry name" value="LPXTG_anchor"/>
</dbReference>
<dbReference type="InterPro" id="IPR021109">
    <property type="entry name" value="Peptidase_aspartic_dom_sf"/>
</dbReference>
<gene>
    <name evidence="9" type="ORF">N1032_07475</name>
</gene>
<dbReference type="Proteomes" id="UP001165586">
    <property type="component" value="Unassembled WGS sequence"/>
</dbReference>
<evidence type="ECO:0000256" key="6">
    <source>
        <dbReference type="SAM" id="Phobius"/>
    </source>
</evidence>